<dbReference type="InterPro" id="IPR036615">
    <property type="entry name" value="Mur_ligase_C_dom_sf"/>
</dbReference>
<dbReference type="SUPFAM" id="SSF53244">
    <property type="entry name" value="MurD-like peptide ligases, peptide-binding domain"/>
    <property type="match status" value="1"/>
</dbReference>
<evidence type="ECO:0000256" key="3">
    <source>
        <dbReference type="ARBA" id="ARBA00022490"/>
    </source>
</evidence>
<organism evidence="11 12">
    <name type="scientific">Candidatus Thermochlorobacter aerophilus</name>
    <dbReference type="NCBI Taxonomy" id="1868324"/>
    <lineage>
        <taxon>Bacteria</taxon>
        <taxon>Pseudomonadati</taxon>
        <taxon>Chlorobiota</taxon>
        <taxon>Chlorobiia</taxon>
        <taxon>Chlorobiales</taxon>
        <taxon>Candidatus Thermochlorobacteriaceae</taxon>
        <taxon>Candidatus Thermochlorobacter</taxon>
    </lineage>
</organism>
<evidence type="ECO:0000256" key="1">
    <source>
        <dbReference type="ARBA" id="ARBA00004496"/>
    </source>
</evidence>
<evidence type="ECO:0000256" key="7">
    <source>
        <dbReference type="HAMAP-Rule" id="MF_00639"/>
    </source>
</evidence>
<dbReference type="InterPro" id="IPR013221">
    <property type="entry name" value="Mur_ligase_cen"/>
</dbReference>
<keyword evidence="3 7" id="KW-0963">Cytoplasm</keyword>
<name>A0A395M3P1_9BACT</name>
<evidence type="ECO:0000256" key="8">
    <source>
        <dbReference type="RuleBase" id="RU003664"/>
    </source>
</evidence>
<comment type="caution">
    <text evidence="11">The sequence shown here is derived from an EMBL/GenBank/DDBJ whole genome shotgun (WGS) entry which is preliminary data.</text>
</comment>
<sequence>MKASEVKGKQVVIIGGKRSGLAAARLLKKHGAKVFLSEREALLDKALEEELQRAKIKYEFGGHTEKIFDADFAVISPGVPSNAPVVQQLQRAKIRVFSEIEVASWFCRAKIVAITGTNGKTTTTLLTKSIFERDGKEKGYRAFAVGNIGQPFSDYVDEMTEKDVAVVETSSFQLEHCFSYKPKVAIITNITPNHLDRYATFEDYAAAKYRIYQRQTKSDVLIANLDNDTLANHFGKAEVRKKLKMRFIPISLERDLSRRYAECGYLKAGCLVLKVDGQKEILMKEEEILNNINFRGRHNVYNSLASAIAARAMEVRKETIRESIMSFQGVEHRIEFVRELDGIHFINDSKSTSVDALWYALDTIHAPIVLIIGGRDKGNDYSKVVPLITQKVKSIIAIGESKDKIYDTFASKVKVIKAETMDAAVKAAYSEAKPGDTVLLSPACASFDMFSGFEERGEVFKRLVGSL</sequence>
<keyword evidence="7 8" id="KW-0961">Cell wall biogenesis/degradation</keyword>
<dbReference type="Pfam" id="PF21377">
    <property type="entry name" value="MurD_N"/>
    <property type="match status" value="1"/>
</dbReference>
<comment type="pathway">
    <text evidence="2 7 8">Cell wall biogenesis; peptidoglycan biosynthesis.</text>
</comment>
<accession>A0A395M3P1</accession>
<reference evidence="11 12" key="1">
    <citation type="journal article" date="2011" name="ISME J.">
        <title>Community ecology of hot spring cyanobacterial mats: predominant populations and their functional potential.</title>
        <authorList>
            <person name="Klatt C.G."/>
            <person name="Wood J.M."/>
            <person name="Rusch D.B."/>
            <person name="Bateson M.M."/>
            <person name="Hamamura N."/>
            <person name="Heidelberg J.F."/>
            <person name="Grossman A.R."/>
            <person name="Bhaya D."/>
            <person name="Cohan F.M."/>
            <person name="Kuhl M."/>
            <person name="Bryant D.A."/>
            <person name="Ward D.M."/>
        </authorList>
    </citation>
    <scope>NUCLEOTIDE SEQUENCE [LARGE SCALE GENOMIC DNA]</scope>
    <source>
        <strain evidence="11">OS</strain>
    </source>
</reference>
<evidence type="ECO:0000313" key="12">
    <source>
        <dbReference type="Proteomes" id="UP000266389"/>
    </source>
</evidence>
<keyword evidence="7 8" id="KW-0573">Peptidoglycan synthesis</keyword>
<comment type="catalytic activity">
    <reaction evidence="7 8">
        <text>UDP-N-acetyl-alpha-D-muramoyl-L-alanine + D-glutamate + ATP = UDP-N-acetyl-alpha-D-muramoyl-L-alanyl-D-glutamate + ADP + phosphate + H(+)</text>
        <dbReference type="Rhea" id="RHEA:16429"/>
        <dbReference type="ChEBI" id="CHEBI:15378"/>
        <dbReference type="ChEBI" id="CHEBI:29986"/>
        <dbReference type="ChEBI" id="CHEBI:30616"/>
        <dbReference type="ChEBI" id="CHEBI:43474"/>
        <dbReference type="ChEBI" id="CHEBI:83898"/>
        <dbReference type="ChEBI" id="CHEBI:83900"/>
        <dbReference type="ChEBI" id="CHEBI:456216"/>
        <dbReference type="EC" id="6.3.2.9"/>
    </reaction>
</comment>
<dbReference type="Pfam" id="PF08245">
    <property type="entry name" value="Mur_ligase_M"/>
    <property type="match status" value="1"/>
</dbReference>
<keyword evidence="4 7" id="KW-0436">Ligase</keyword>
<dbReference type="GO" id="GO:0005737">
    <property type="term" value="C:cytoplasm"/>
    <property type="evidence" value="ECO:0007669"/>
    <property type="project" value="UniProtKB-SubCell"/>
</dbReference>
<keyword evidence="6 7" id="KW-0067">ATP-binding</keyword>
<keyword evidence="5 7" id="KW-0547">Nucleotide-binding</keyword>
<dbReference type="GO" id="GO:0009252">
    <property type="term" value="P:peptidoglycan biosynthetic process"/>
    <property type="evidence" value="ECO:0007669"/>
    <property type="project" value="UniProtKB-UniRule"/>
</dbReference>
<dbReference type="AlphaFoldDB" id="A0A395M3P1"/>
<dbReference type="UniPathway" id="UPA00219"/>
<feature type="binding site" evidence="7">
    <location>
        <begin position="116"/>
        <end position="122"/>
    </location>
    <ligand>
        <name>ATP</name>
        <dbReference type="ChEBI" id="CHEBI:30616"/>
    </ligand>
</feature>
<dbReference type="GO" id="GO:0005524">
    <property type="term" value="F:ATP binding"/>
    <property type="evidence" value="ECO:0007669"/>
    <property type="project" value="UniProtKB-UniRule"/>
</dbReference>
<evidence type="ECO:0000313" key="11">
    <source>
        <dbReference type="EMBL" id="RFM25397.1"/>
    </source>
</evidence>
<evidence type="ECO:0000256" key="4">
    <source>
        <dbReference type="ARBA" id="ARBA00022598"/>
    </source>
</evidence>
<comment type="function">
    <text evidence="7 8">Cell wall formation. Catalyzes the addition of glutamate to the nucleotide precursor UDP-N-acetylmuramoyl-L-alanine (UMA).</text>
</comment>
<evidence type="ECO:0000256" key="6">
    <source>
        <dbReference type="ARBA" id="ARBA00022840"/>
    </source>
</evidence>
<dbReference type="SUPFAM" id="SSF51984">
    <property type="entry name" value="MurCD N-terminal domain"/>
    <property type="match status" value="1"/>
</dbReference>
<dbReference type="EC" id="6.3.2.9" evidence="7 8"/>
<dbReference type="PANTHER" id="PTHR43692:SF1">
    <property type="entry name" value="UDP-N-ACETYLMURAMOYLALANINE--D-GLUTAMATE LIGASE"/>
    <property type="match status" value="1"/>
</dbReference>
<keyword evidence="7 8" id="KW-0133">Cell shape</keyword>
<dbReference type="InterPro" id="IPR005762">
    <property type="entry name" value="MurD"/>
</dbReference>
<gene>
    <name evidence="7" type="primary">murD</name>
    <name evidence="11" type="ORF">D0433_00860</name>
</gene>
<dbReference type="GO" id="GO:0071555">
    <property type="term" value="P:cell wall organization"/>
    <property type="evidence" value="ECO:0007669"/>
    <property type="project" value="UniProtKB-KW"/>
</dbReference>
<dbReference type="GO" id="GO:0008764">
    <property type="term" value="F:UDP-N-acetylmuramoylalanine-D-glutamate ligase activity"/>
    <property type="evidence" value="ECO:0007669"/>
    <property type="project" value="UniProtKB-UniRule"/>
</dbReference>
<dbReference type="EMBL" id="PHFL01000006">
    <property type="protein sequence ID" value="RFM25397.1"/>
    <property type="molecule type" value="Genomic_DNA"/>
</dbReference>
<comment type="similarity">
    <text evidence="7">Belongs to the MurCDEF family.</text>
</comment>
<dbReference type="PANTHER" id="PTHR43692">
    <property type="entry name" value="UDP-N-ACETYLMURAMOYLALANINE--D-GLUTAMATE LIGASE"/>
    <property type="match status" value="1"/>
</dbReference>
<comment type="subcellular location">
    <subcellularLocation>
        <location evidence="1 7 8">Cytoplasm</location>
    </subcellularLocation>
</comment>
<keyword evidence="7 8" id="KW-0132">Cell division</keyword>
<evidence type="ECO:0000259" key="9">
    <source>
        <dbReference type="Pfam" id="PF02875"/>
    </source>
</evidence>
<protein>
    <recommendedName>
        <fullName evidence="7 8">UDP-N-acetylmuramoylalanine--D-glutamate ligase</fullName>
        <ecNumber evidence="7 8">6.3.2.9</ecNumber>
    </recommendedName>
    <alternativeName>
        <fullName evidence="7">D-glutamic acid-adding enzyme</fullName>
    </alternativeName>
    <alternativeName>
        <fullName evidence="7">UDP-N-acetylmuramoyl-L-alanyl-D-glutamate synthetase</fullName>
    </alternativeName>
</protein>
<dbReference type="HAMAP" id="MF_00639">
    <property type="entry name" value="MurD"/>
    <property type="match status" value="1"/>
</dbReference>
<dbReference type="Pfam" id="PF02875">
    <property type="entry name" value="Mur_ligase_C"/>
    <property type="match status" value="1"/>
</dbReference>
<dbReference type="InterPro" id="IPR036565">
    <property type="entry name" value="Mur-like_cat_sf"/>
</dbReference>
<dbReference type="Gene3D" id="3.40.50.720">
    <property type="entry name" value="NAD(P)-binding Rossmann-like Domain"/>
    <property type="match status" value="1"/>
</dbReference>
<dbReference type="GO" id="GO:0051301">
    <property type="term" value="P:cell division"/>
    <property type="evidence" value="ECO:0007669"/>
    <property type="project" value="UniProtKB-KW"/>
</dbReference>
<keyword evidence="7 8" id="KW-0131">Cell cycle</keyword>
<dbReference type="GO" id="GO:0008360">
    <property type="term" value="P:regulation of cell shape"/>
    <property type="evidence" value="ECO:0007669"/>
    <property type="project" value="UniProtKB-KW"/>
</dbReference>
<dbReference type="SUPFAM" id="SSF53623">
    <property type="entry name" value="MurD-like peptide ligases, catalytic domain"/>
    <property type="match status" value="1"/>
</dbReference>
<evidence type="ECO:0000259" key="10">
    <source>
        <dbReference type="Pfam" id="PF08245"/>
    </source>
</evidence>
<dbReference type="Gene3D" id="3.40.1190.10">
    <property type="entry name" value="Mur-like, catalytic domain"/>
    <property type="match status" value="1"/>
</dbReference>
<evidence type="ECO:0000256" key="5">
    <source>
        <dbReference type="ARBA" id="ARBA00022741"/>
    </source>
</evidence>
<proteinExistence type="inferred from homology"/>
<dbReference type="Proteomes" id="UP000266389">
    <property type="component" value="Unassembled WGS sequence"/>
</dbReference>
<dbReference type="Gene3D" id="3.90.190.20">
    <property type="entry name" value="Mur ligase, C-terminal domain"/>
    <property type="match status" value="1"/>
</dbReference>
<dbReference type="NCBIfam" id="TIGR01087">
    <property type="entry name" value="murD"/>
    <property type="match status" value="1"/>
</dbReference>
<dbReference type="InterPro" id="IPR004101">
    <property type="entry name" value="Mur_ligase_C"/>
</dbReference>
<feature type="domain" description="Mur ligase central" evidence="10">
    <location>
        <begin position="114"/>
        <end position="310"/>
    </location>
</feature>
<evidence type="ECO:0000256" key="2">
    <source>
        <dbReference type="ARBA" id="ARBA00004752"/>
    </source>
</evidence>
<feature type="domain" description="Mur ligase C-terminal" evidence="9">
    <location>
        <begin position="332"/>
        <end position="444"/>
    </location>
</feature>